<dbReference type="InterPro" id="IPR026870">
    <property type="entry name" value="Zinc_ribbon_dom"/>
</dbReference>
<reference evidence="4" key="1">
    <citation type="submission" date="2020-10" db="EMBL/GenBank/DDBJ databases">
        <authorList>
            <person name="Gilroy R."/>
        </authorList>
    </citation>
    <scope>NUCLEOTIDE SEQUENCE</scope>
    <source>
        <strain evidence="4">ChiHjej12B11-29160</strain>
    </source>
</reference>
<keyword evidence="2" id="KW-1133">Transmembrane helix</keyword>
<evidence type="ECO:0000259" key="3">
    <source>
        <dbReference type="Pfam" id="PF13240"/>
    </source>
</evidence>
<feature type="compositionally biased region" description="Polar residues" evidence="1">
    <location>
        <begin position="35"/>
        <end position="56"/>
    </location>
</feature>
<keyword evidence="2" id="KW-0812">Transmembrane</keyword>
<dbReference type="AlphaFoldDB" id="A0A9D1HXY7"/>
<comment type="caution">
    <text evidence="4">The sequence shown here is derived from an EMBL/GenBank/DDBJ whole genome shotgun (WGS) entry which is preliminary data.</text>
</comment>
<reference evidence="4" key="2">
    <citation type="journal article" date="2021" name="PeerJ">
        <title>Extensive microbial diversity within the chicken gut microbiome revealed by metagenomics and culture.</title>
        <authorList>
            <person name="Gilroy R."/>
            <person name="Ravi A."/>
            <person name="Getino M."/>
            <person name="Pursley I."/>
            <person name="Horton D.L."/>
            <person name="Alikhan N.F."/>
            <person name="Baker D."/>
            <person name="Gharbi K."/>
            <person name="Hall N."/>
            <person name="Watson M."/>
            <person name="Adriaenssens E.M."/>
            <person name="Foster-Nyarko E."/>
            <person name="Jarju S."/>
            <person name="Secka A."/>
            <person name="Antonio M."/>
            <person name="Oren A."/>
            <person name="Chaudhuri R.R."/>
            <person name="La Ragione R."/>
            <person name="Hildebrand F."/>
            <person name="Pallen M.J."/>
        </authorList>
    </citation>
    <scope>NUCLEOTIDE SEQUENCE</scope>
    <source>
        <strain evidence="4">ChiHjej12B11-29160</strain>
    </source>
</reference>
<name>A0A9D1HXY7_9ACTN</name>
<evidence type="ECO:0000256" key="2">
    <source>
        <dbReference type="SAM" id="Phobius"/>
    </source>
</evidence>
<gene>
    <name evidence="4" type="ORF">IAD17_06860</name>
</gene>
<feature type="region of interest" description="Disordered" evidence="1">
    <location>
        <begin position="31"/>
        <end position="57"/>
    </location>
</feature>
<sequence>MFCPKCGSQLADGTKFCPKCGAALGDNAGAPTPGAPNQFNNGQGVPQPQGVNYTPSPIQPKKSNKGLFIGLGVAAVAIVIALVLFFTSCFGGGKDSYVGTWEGTATYQGISVDCTLQLNEDKSAEMEMSFAGQSQTMDNLQWRATDDGIEVATEDKDDWTEFERDGDALVIDQSGIEIEVTKK</sequence>
<feature type="domain" description="Zinc-ribbon" evidence="3">
    <location>
        <begin position="2"/>
        <end position="24"/>
    </location>
</feature>
<dbReference type="Pfam" id="PF13240">
    <property type="entry name" value="Zn_Ribbon_1"/>
    <property type="match status" value="1"/>
</dbReference>
<evidence type="ECO:0000313" key="5">
    <source>
        <dbReference type="Proteomes" id="UP000824078"/>
    </source>
</evidence>
<protein>
    <submittedName>
        <fullName evidence="4">Zinc-ribbon domain-containing protein</fullName>
    </submittedName>
</protein>
<accession>A0A9D1HXY7</accession>
<organism evidence="4 5">
    <name type="scientific">Candidatus Coprovicinus avistercoris</name>
    <dbReference type="NCBI Taxonomy" id="2840754"/>
    <lineage>
        <taxon>Bacteria</taxon>
        <taxon>Bacillati</taxon>
        <taxon>Actinomycetota</taxon>
        <taxon>Coriobacteriia</taxon>
        <taxon>Coriobacteriales</taxon>
        <taxon>Coriobacteriaceae</taxon>
        <taxon>Coriobacteriaceae incertae sedis</taxon>
        <taxon>Candidatus Coprovicinus</taxon>
    </lineage>
</organism>
<dbReference type="Proteomes" id="UP000824078">
    <property type="component" value="Unassembled WGS sequence"/>
</dbReference>
<evidence type="ECO:0000313" key="4">
    <source>
        <dbReference type="EMBL" id="HIU24626.1"/>
    </source>
</evidence>
<evidence type="ECO:0000256" key="1">
    <source>
        <dbReference type="SAM" id="MobiDB-lite"/>
    </source>
</evidence>
<proteinExistence type="predicted"/>
<dbReference type="EMBL" id="DVMQ01000018">
    <property type="protein sequence ID" value="HIU24626.1"/>
    <property type="molecule type" value="Genomic_DNA"/>
</dbReference>
<keyword evidence="2" id="KW-0472">Membrane</keyword>
<feature type="transmembrane region" description="Helical" evidence="2">
    <location>
        <begin position="66"/>
        <end position="86"/>
    </location>
</feature>